<sequence length="99" mass="10878">MLSTCVQQSSENRDFSAMPSAGYCLEWSFGSNITPSTLSPIIAERTSSASFRKHSCWKWSSQIFCSQSGVVHTSIFCKAAISSVMYMNVVGRSEPNPNL</sequence>
<protein>
    <submittedName>
        <fullName evidence="2">Uncharacterized protein</fullName>
    </submittedName>
</protein>
<dbReference type="AlphaFoldDB" id="A0A0M3I6V5"/>
<proteinExistence type="predicted"/>
<reference evidence="2" key="1">
    <citation type="submission" date="2017-02" db="UniProtKB">
        <authorList>
            <consortium name="WormBaseParasite"/>
        </authorList>
    </citation>
    <scope>IDENTIFICATION</scope>
</reference>
<keyword evidence="1" id="KW-1185">Reference proteome</keyword>
<evidence type="ECO:0000313" key="2">
    <source>
        <dbReference type="WBParaSite" id="ALUE_0001283301-mRNA-1"/>
    </source>
</evidence>
<dbReference type="WBParaSite" id="ALUE_0001283301-mRNA-1">
    <property type="protein sequence ID" value="ALUE_0001283301-mRNA-1"/>
    <property type="gene ID" value="ALUE_0001283301"/>
</dbReference>
<dbReference type="Proteomes" id="UP000036681">
    <property type="component" value="Unplaced"/>
</dbReference>
<evidence type="ECO:0000313" key="1">
    <source>
        <dbReference type="Proteomes" id="UP000036681"/>
    </source>
</evidence>
<accession>A0A0M3I6V5</accession>
<organism evidence="1 2">
    <name type="scientific">Ascaris lumbricoides</name>
    <name type="common">Giant roundworm</name>
    <dbReference type="NCBI Taxonomy" id="6252"/>
    <lineage>
        <taxon>Eukaryota</taxon>
        <taxon>Metazoa</taxon>
        <taxon>Ecdysozoa</taxon>
        <taxon>Nematoda</taxon>
        <taxon>Chromadorea</taxon>
        <taxon>Rhabditida</taxon>
        <taxon>Spirurina</taxon>
        <taxon>Ascaridomorpha</taxon>
        <taxon>Ascaridoidea</taxon>
        <taxon>Ascarididae</taxon>
        <taxon>Ascaris</taxon>
    </lineage>
</organism>
<name>A0A0M3I6V5_ASCLU</name>